<keyword evidence="2" id="KW-1185">Reference proteome</keyword>
<sequence length="50" mass="5624">MPCGDDPAEHRSAVREYAEAGVDEFYVGRLGPQQEGFFDFYRPEVLPAFG</sequence>
<evidence type="ECO:0000313" key="1">
    <source>
        <dbReference type="EMBL" id="MEU8139688.1"/>
    </source>
</evidence>
<organism evidence="1 2">
    <name type="scientific">Streptodolium elevatio</name>
    <dbReference type="NCBI Taxonomy" id="3157996"/>
    <lineage>
        <taxon>Bacteria</taxon>
        <taxon>Bacillati</taxon>
        <taxon>Actinomycetota</taxon>
        <taxon>Actinomycetes</taxon>
        <taxon>Kitasatosporales</taxon>
        <taxon>Streptomycetaceae</taxon>
        <taxon>Streptodolium</taxon>
    </lineage>
</organism>
<reference evidence="1 2" key="1">
    <citation type="submission" date="2024-06" db="EMBL/GenBank/DDBJ databases">
        <title>The Natural Products Discovery Center: Release of the First 8490 Sequenced Strains for Exploring Actinobacteria Biosynthetic Diversity.</title>
        <authorList>
            <person name="Kalkreuter E."/>
            <person name="Kautsar S.A."/>
            <person name="Yang D."/>
            <person name="Bader C.D."/>
            <person name="Teijaro C.N."/>
            <person name="Fluegel L."/>
            <person name="Davis C.M."/>
            <person name="Simpson J.R."/>
            <person name="Lauterbach L."/>
            <person name="Steele A.D."/>
            <person name="Gui C."/>
            <person name="Meng S."/>
            <person name="Li G."/>
            <person name="Viehrig K."/>
            <person name="Ye F."/>
            <person name="Su P."/>
            <person name="Kiefer A.F."/>
            <person name="Nichols A."/>
            <person name="Cepeda A.J."/>
            <person name="Yan W."/>
            <person name="Fan B."/>
            <person name="Jiang Y."/>
            <person name="Adhikari A."/>
            <person name="Zheng C.-J."/>
            <person name="Schuster L."/>
            <person name="Cowan T.M."/>
            <person name="Smanski M.J."/>
            <person name="Chevrette M.G."/>
            <person name="De Carvalho L.P.S."/>
            <person name="Shen B."/>
        </authorList>
    </citation>
    <scope>NUCLEOTIDE SEQUENCE [LARGE SCALE GENOMIC DNA]</scope>
    <source>
        <strain evidence="1 2">NPDC048946</strain>
    </source>
</reference>
<evidence type="ECO:0000313" key="2">
    <source>
        <dbReference type="Proteomes" id="UP001551482"/>
    </source>
</evidence>
<name>A0ABV3DVB4_9ACTN</name>
<dbReference type="EMBL" id="JBEZFP010000192">
    <property type="protein sequence ID" value="MEU8139688.1"/>
    <property type="molecule type" value="Genomic_DNA"/>
</dbReference>
<dbReference type="Proteomes" id="UP001551482">
    <property type="component" value="Unassembled WGS sequence"/>
</dbReference>
<dbReference type="RefSeq" id="WP_358363936.1">
    <property type="nucleotide sequence ID" value="NZ_JBEZFP010000192.1"/>
</dbReference>
<dbReference type="Gene3D" id="3.20.20.30">
    <property type="entry name" value="Luciferase-like domain"/>
    <property type="match status" value="1"/>
</dbReference>
<accession>A0ABV3DVB4</accession>
<dbReference type="InterPro" id="IPR036661">
    <property type="entry name" value="Luciferase-like_sf"/>
</dbReference>
<protein>
    <submittedName>
        <fullName evidence="1">Uncharacterized protein</fullName>
    </submittedName>
</protein>
<gene>
    <name evidence="1" type="ORF">AB0C36_40125</name>
</gene>
<dbReference type="SUPFAM" id="SSF51679">
    <property type="entry name" value="Bacterial luciferase-like"/>
    <property type="match status" value="1"/>
</dbReference>
<comment type="caution">
    <text evidence="1">The sequence shown here is derived from an EMBL/GenBank/DDBJ whole genome shotgun (WGS) entry which is preliminary data.</text>
</comment>
<proteinExistence type="predicted"/>